<reference evidence="1 2" key="1">
    <citation type="journal article" name="Sci. Rep.">
        <title>Telomere-to-telomere assembled and centromere annotated genomes of the two main subspecies of the button mushroom Agaricus bisporus reveal especially polymorphic chromosome ends.</title>
        <authorList>
            <person name="Sonnenberg A.S.M."/>
            <person name="Sedaghat-Telgerd N."/>
            <person name="Lavrijssen B."/>
            <person name="Ohm R.A."/>
            <person name="Hendrickx P.M."/>
            <person name="Scholtmeijer K."/>
            <person name="Baars J.J.P."/>
            <person name="van Peer A."/>
        </authorList>
    </citation>
    <scope>NUCLEOTIDE SEQUENCE [LARGE SCALE GENOMIC DNA]</scope>
    <source>
        <strain evidence="1 2">H119_p4</strain>
    </source>
</reference>
<evidence type="ECO:0000313" key="2">
    <source>
        <dbReference type="Proteomes" id="UP000629468"/>
    </source>
</evidence>
<organism evidence="1 2">
    <name type="scientific">Agaricus bisporus var. burnettii</name>
    <dbReference type="NCBI Taxonomy" id="192524"/>
    <lineage>
        <taxon>Eukaryota</taxon>
        <taxon>Fungi</taxon>
        <taxon>Dikarya</taxon>
        <taxon>Basidiomycota</taxon>
        <taxon>Agaricomycotina</taxon>
        <taxon>Agaricomycetes</taxon>
        <taxon>Agaricomycetidae</taxon>
        <taxon>Agaricales</taxon>
        <taxon>Agaricineae</taxon>
        <taxon>Agaricaceae</taxon>
        <taxon>Agaricus</taxon>
    </lineage>
</organism>
<accession>A0A8H7KKZ6</accession>
<name>A0A8H7KKZ6_AGABI</name>
<dbReference type="AlphaFoldDB" id="A0A8H7KKZ6"/>
<sequence>MPVLGLLATHIRRGLLLGEVGYAVEDRPAAARRDMDYCLPTVEVSSCSHQPTPRRRQQSQHWPALALNAFGAI</sequence>
<comment type="caution">
    <text evidence="1">The sequence shown here is derived from an EMBL/GenBank/DDBJ whole genome shotgun (WGS) entry which is preliminary data.</text>
</comment>
<proteinExistence type="predicted"/>
<protein>
    <submittedName>
        <fullName evidence="1">Uncharacterized protein</fullName>
    </submittedName>
</protein>
<dbReference type="Proteomes" id="UP000629468">
    <property type="component" value="Unassembled WGS sequence"/>
</dbReference>
<dbReference type="EMBL" id="JABXXO010000001">
    <property type="protein sequence ID" value="KAF7784301.1"/>
    <property type="molecule type" value="Genomic_DNA"/>
</dbReference>
<gene>
    <name evidence="1" type="ORF">Agabi119p4_466</name>
</gene>
<evidence type="ECO:0000313" key="1">
    <source>
        <dbReference type="EMBL" id="KAF7784301.1"/>
    </source>
</evidence>